<gene>
    <name evidence="1" type="ordered locus">Rcas_4056</name>
</gene>
<dbReference type="KEGG" id="rca:Rcas_4056"/>
<dbReference type="EMBL" id="CP000804">
    <property type="protein sequence ID" value="ABU60088.1"/>
    <property type="molecule type" value="Genomic_DNA"/>
</dbReference>
<reference evidence="1 2" key="1">
    <citation type="submission" date="2007-08" db="EMBL/GenBank/DDBJ databases">
        <title>Complete sequence of Roseiflexus castenholzii DSM 13941.</title>
        <authorList>
            <consortium name="US DOE Joint Genome Institute"/>
            <person name="Copeland A."/>
            <person name="Lucas S."/>
            <person name="Lapidus A."/>
            <person name="Barry K."/>
            <person name="Glavina del Rio T."/>
            <person name="Dalin E."/>
            <person name="Tice H."/>
            <person name="Pitluck S."/>
            <person name="Thompson L.S."/>
            <person name="Brettin T."/>
            <person name="Bruce D."/>
            <person name="Detter J.C."/>
            <person name="Han C."/>
            <person name="Tapia R."/>
            <person name="Schmutz J."/>
            <person name="Larimer F."/>
            <person name="Land M."/>
            <person name="Hauser L."/>
            <person name="Kyrpides N."/>
            <person name="Mikhailova N."/>
            <person name="Bryant D.A."/>
            <person name="Hanada S."/>
            <person name="Tsukatani Y."/>
            <person name="Richardson P."/>
        </authorList>
    </citation>
    <scope>NUCLEOTIDE SEQUENCE [LARGE SCALE GENOMIC DNA]</scope>
    <source>
        <strain evidence="2">DSM 13941 / HLO8</strain>
    </source>
</reference>
<organism evidence="1 2">
    <name type="scientific">Roseiflexus castenholzii (strain DSM 13941 / HLO8)</name>
    <dbReference type="NCBI Taxonomy" id="383372"/>
    <lineage>
        <taxon>Bacteria</taxon>
        <taxon>Bacillati</taxon>
        <taxon>Chloroflexota</taxon>
        <taxon>Chloroflexia</taxon>
        <taxon>Chloroflexales</taxon>
        <taxon>Roseiflexineae</taxon>
        <taxon>Roseiflexaceae</taxon>
        <taxon>Roseiflexus</taxon>
    </lineage>
</organism>
<evidence type="ECO:0008006" key="3">
    <source>
        <dbReference type="Google" id="ProtNLM"/>
    </source>
</evidence>
<dbReference type="RefSeq" id="WP_012122509.1">
    <property type="nucleotide sequence ID" value="NC_009767.1"/>
</dbReference>
<proteinExistence type="predicted"/>
<evidence type="ECO:0000313" key="2">
    <source>
        <dbReference type="Proteomes" id="UP000000263"/>
    </source>
</evidence>
<evidence type="ECO:0000313" key="1">
    <source>
        <dbReference type="EMBL" id="ABU60088.1"/>
    </source>
</evidence>
<dbReference type="AlphaFoldDB" id="A7NR92"/>
<dbReference type="HOGENOM" id="CLU_1128378_0_0_0"/>
<dbReference type="Proteomes" id="UP000000263">
    <property type="component" value="Chromosome"/>
</dbReference>
<keyword evidence="2" id="KW-1185">Reference proteome</keyword>
<accession>A7NR92</accession>
<protein>
    <recommendedName>
        <fullName evidence="3">Peptidase C39-like domain-containing protein</fullName>
    </recommendedName>
</protein>
<sequence length="246" mass="27776">MSSFPPYVRSVVATADPAAWPVVGQGFNECSFTSLANALNLLHGEPRFTKDEFIREAGLFFQPALGGTLPPLKALQLRRRGYGAHFGNLSHTNAERVLRGLIDRGAPVIVDMYPALQIGRLRLWGQHATVLVGYSLPYRDASGALREEYYLVDAQWPELRRFDLTTNDIDRDGDGIPECYPGNRTLERYEFLRLWSSRNYCPVFRTPAEHDAWYRETMRRAAGLPLVGWVGQGLLFGSDDRLKDEA</sequence>
<name>A7NR92_ROSCS</name>
<dbReference type="OrthoDB" id="9818764at2"/>